<sequence length="119" mass="13198">MSNNRPTPKGGGDPEQPEERGITVQKNDAFRKLDYTDVDDNTHPVRLMHETLDIGESSGVACGGTLHALAWGNDTGRVAWFQAPHNAAPDMPEPYLFRKKIKLPAGANAQRLFVDRRFV</sequence>
<evidence type="ECO:0000256" key="1">
    <source>
        <dbReference type="SAM" id="MobiDB-lite"/>
    </source>
</evidence>
<organism evidence="2 3">
    <name type="scientific">Kipferlia bialata</name>
    <dbReference type="NCBI Taxonomy" id="797122"/>
    <lineage>
        <taxon>Eukaryota</taxon>
        <taxon>Metamonada</taxon>
        <taxon>Carpediemonas-like organisms</taxon>
        <taxon>Kipferlia</taxon>
    </lineage>
</organism>
<comment type="caution">
    <text evidence="2">The sequence shown here is derived from an EMBL/GenBank/DDBJ whole genome shotgun (WGS) entry which is preliminary data.</text>
</comment>
<gene>
    <name evidence="2" type="ORF">KIPB_007532</name>
</gene>
<dbReference type="EMBL" id="BDIP01002145">
    <property type="protein sequence ID" value="GIQ85801.1"/>
    <property type="molecule type" value="Genomic_DNA"/>
</dbReference>
<proteinExistence type="predicted"/>
<accession>A0A9K3CYY0</accession>
<reference evidence="2 3" key="1">
    <citation type="journal article" date="2018" name="PLoS ONE">
        <title>The draft genome of Kipferlia bialata reveals reductive genome evolution in fornicate parasites.</title>
        <authorList>
            <person name="Tanifuji G."/>
            <person name="Takabayashi S."/>
            <person name="Kume K."/>
            <person name="Takagi M."/>
            <person name="Nakayama T."/>
            <person name="Kamikawa R."/>
            <person name="Inagaki Y."/>
            <person name="Hashimoto T."/>
        </authorList>
    </citation>
    <scope>NUCLEOTIDE SEQUENCE [LARGE SCALE GENOMIC DNA]</scope>
    <source>
        <strain evidence="2">NY0173</strain>
    </source>
</reference>
<keyword evidence="3" id="KW-1185">Reference proteome</keyword>
<protein>
    <submittedName>
        <fullName evidence="2">Uncharacterized protein</fullName>
    </submittedName>
</protein>
<dbReference type="Proteomes" id="UP000265618">
    <property type="component" value="Unassembled WGS sequence"/>
</dbReference>
<name>A0A9K3CYY0_9EUKA</name>
<evidence type="ECO:0000313" key="2">
    <source>
        <dbReference type="EMBL" id="GIQ85801.1"/>
    </source>
</evidence>
<evidence type="ECO:0000313" key="3">
    <source>
        <dbReference type="Proteomes" id="UP000265618"/>
    </source>
</evidence>
<feature type="region of interest" description="Disordered" evidence="1">
    <location>
        <begin position="1"/>
        <end position="27"/>
    </location>
</feature>
<dbReference type="AlphaFoldDB" id="A0A9K3CYY0"/>